<dbReference type="CDD" id="cd08414">
    <property type="entry name" value="PBP2_LTTR_aromatics_like"/>
    <property type="match status" value="1"/>
</dbReference>
<dbReference type="GO" id="GO:0003700">
    <property type="term" value="F:DNA-binding transcription factor activity"/>
    <property type="evidence" value="ECO:0007669"/>
    <property type="project" value="InterPro"/>
</dbReference>
<dbReference type="Gene3D" id="3.40.190.10">
    <property type="entry name" value="Periplasmic binding protein-like II"/>
    <property type="match status" value="2"/>
</dbReference>
<proteinExistence type="inferred from homology"/>
<dbReference type="InterPro" id="IPR036390">
    <property type="entry name" value="WH_DNA-bd_sf"/>
</dbReference>
<evidence type="ECO:0000256" key="4">
    <source>
        <dbReference type="ARBA" id="ARBA00023163"/>
    </source>
</evidence>
<gene>
    <name evidence="6" type="ORF">HNR42_002206</name>
</gene>
<dbReference type="PRINTS" id="PR00039">
    <property type="entry name" value="HTHLYSR"/>
</dbReference>
<dbReference type="InterPro" id="IPR000847">
    <property type="entry name" value="LysR_HTH_N"/>
</dbReference>
<evidence type="ECO:0000313" key="6">
    <source>
        <dbReference type="EMBL" id="MBB6098771.1"/>
    </source>
</evidence>
<dbReference type="SUPFAM" id="SSF46785">
    <property type="entry name" value="Winged helix' DNA-binding domain"/>
    <property type="match status" value="1"/>
</dbReference>
<dbReference type="RefSeq" id="WP_183987503.1">
    <property type="nucleotide sequence ID" value="NZ_JACHHG010000007.1"/>
</dbReference>
<evidence type="ECO:0000259" key="5">
    <source>
        <dbReference type="PROSITE" id="PS50931"/>
    </source>
</evidence>
<dbReference type="Pfam" id="PF00126">
    <property type="entry name" value="HTH_1"/>
    <property type="match status" value="1"/>
</dbReference>
<evidence type="ECO:0000256" key="3">
    <source>
        <dbReference type="ARBA" id="ARBA00023125"/>
    </source>
</evidence>
<sequence>MELKQLRYFVALAEELHFGRAAERLGLTQPPLSRQMRALEDDLGVRLFRRSTQRVELTEAGRALLPEARALLERAETAARHARRAARGETGRLEVGFTLPMTWEQLSVLIAHLQVPYPEAKVTLHDLSSLEVTAGVRSGHLDAGFVLLPAEAPQLGMAALWTEPPAVLLPARHPLAERHALSLADLAPEGFVLPSREPAYAGAVIRACQRAGFTPKVVQEAVRLSTVMGLVAGGLGVSVIPASVEHILPVGAVARPLIRPGFDTGLGLAHPRRAHAPLLAAFLEEARRVVRPLPPEA</sequence>
<reference evidence="6 7" key="1">
    <citation type="submission" date="2020-08" db="EMBL/GenBank/DDBJ databases">
        <title>Genomic Encyclopedia of Type Strains, Phase IV (KMG-IV): sequencing the most valuable type-strain genomes for metagenomic binning, comparative biology and taxonomic classification.</title>
        <authorList>
            <person name="Goeker M."/>
        </authorList>
    </citation>
    <scope>NUCLEOTIDE SEQUENCE [LARGE SCALE GENOMIC DNA]</scope>
    <source>
        <strain evidence="6 7">DSM 21458</strain>
    </source>
</reference>
<dbReference type="GO" id="GO:0032993">
    <property type="term" value="C:protein-DNA complex"/>
    <property type="evidence" value="ECO:0007669"/>
    <property type="project" value="TreeGrafter"/>
</dbReference>
<dbReference type="PROSITE" id="PS50931">
    <property type="entry name" value="HTH_LYSR"/>
    <property type="match status" value="1"/>
</dbReference>
<accession>A0A841HZ10</accession>
<organism evidence="6 7">
    <name type="scientific">Deinobacterium chartae</name>
    <dbReference type="NCBI Taxonomy" id="521158"/>
    <lineage>
        <taxon>Bacteria</taxon>
        <taxon>Thermotogati</taxon>
        <taxon>Deinococcota</taxon>
        <taxon>Deinococci</taxon>
        <taxon>Deinococcales</taxon>
        <taxon>Deinococcaceae</taxon>
        <taxon>Deinobacterium</taxon>
    </lineage>
</organism>
<dbReference type="PANTHER" id="PTHR30346">
    <property type="entry name" value="TRANSCRIPTIONAL DUAL REGULATOR HCAR-RELATED"/>
    <property type="match status" value="1"/>
</dbReference>
<dbReference type="InterPro" id="IPR036388">
    <property type="entry name" value="WH-like_DNA-bd_sf"/>
</dbReference>
<feature type="domain" description="HTH lysR-type" evidence="5">
    <location>
        <begin position="1"/>
        <end position="58"/>
    </location>
</feature>
<dbReference type="SUPFAM" id="SSF53850">
    <property type="entry name" value="Periplasmic binding protein-like II"/>
    <property type="match status" value="1"/>
</dbReference>
<protein>
    <submittedName>
        <fullName evidence="6">DNA-binding transcriptional LysR family regulator</fullName>
    </submittedName>
</protein>
<dbReference type="InterPro" id="IPR005119">
    <property type="entry name" value="LysR_subst-bd"/>
</dbReference>
<keyword evidence="3 6" id="KW-0238">DNA-binding</keyword>
<dbReference type="GO" id="GO:0003677">
    <property type="term" value="F:DNA binding"/>
    <property type="evidence" value="ECO:0007669"/>
    <property type="project" value="UniProtKB-KW"/>
</dbReference>
<name>A0A841HZ10_9DEIO</name>
<dbReference type="Pfam" id="PF03466">
    <property type="entry name" value="LysR_substrate"/>
    <property type="match status" value="1"/>
</dbReference>
<dbReference type="Gene3D" id="1.10.10.10">
    <property type="entry name" value="Winged helix-like DNA-binding domain superfamily/Winged helix DNA-binding domain"/>
    <property type="match status" value="1"/>
</dbReference>
<comment type="caution">
    <text evidence="6">The sequence shown here is derived from an EMBL/GenBank/DDBJ whole genome shotgun (WGS) entry which is preliminary data.</text>
</comment>
<comment type="similarity">
    <text evidence="1">Belongs to the LysR transcriptional regulatory family.</text>
</comment>
<dbReference type="FunFam" id="1.10.10.10:FF:000001">
    <property type="entry name" value="LysR family transcriptional regulator"/>
    <property type="match status" value="1"/>
</dbReference>
<dbReference type="AlphaFoldDB" id="A0A841HZ10"/>
<evidence type="ECO:0000313" key="7">
    <source>
        <dbReference type="Proteomes" id="UP000569951"/>
    </source>
</evidence>
<dbReference type="PANTHER" id="PTHR30346:SF0">
    <property type="entry name" value="HCA OPERON TRANSCRIPTIONAL ACTIVATOR HCAR"/>
    <property type="match status" value="1"/>
</dbReference>
<evidence type="ECO:0000256" key="1">
    <source>
        <dbReference type="ARBA" id="ARBA00009437"/>
    </source>
</evidence>
<dbReference type="Proteomes" id="UP000569951">
    <property type="component" value="Unassembled WGS sequence"/>
</dbReference>
<keyword evidence="2" id="KW-0805">Transcription regulation</keyword>
<keyword evidence="4" id="KW-0804">Transcription</keyword>
<evidence type="ECO:0000256" key="2">
    <source>
        <dbReference type="ARBA" id="ARBA00023015"/>
    </source>
</evidence>
<dbReference type="EMBL" id="JACHHG010000007">
    <property type="protein sequence ID" value="MBB6098771.1"/>
    <property type="molecule type" value="Genomic_DNA"/>
</dbReference>
<keyword evidence="7" id="KW-1185">Reference proteome</keyword>